<gene>
    <name evidence="1" type="ORF">AVDCRST_MAG87-546</name>
</gene>
<dbReference type="EMBL" id="CADCWJ010000136">
    <property type="protein sequence ID" value="CAA9546900.1"/>
    <property type="molecule type" value="Genomic_DNA"/>
</dbReference>
<accession>A0A6J4UFS9</accession>
<reference evidence="1" key="1">
    <citation type="submission" date="2020-02" db="EMBL/GenBank/DDBJ databases">
        <authorList>
            <person name="Meier V. D."/>
        </authorList>
    </citation>
    <scope>NUCLEOTIDE SEQUENCE</scope>
    <source>
        <strain evidence="1">AVDCRST_MAG87</strain>
    </source>
</reference>
<organism evidence="1">
    <name type="scientific">uncultured Thermomicrobiales bacterium</name>
    <dbReference type="NCBI Taxonomy" id="1645740"/>
    <lineage>
        <taxon>Bacteria</taxon>
        <taxon>Pseudomonadati</taxon>
        <taxon>Thermomicrobiota</taxon>
        <taxon>Thermomicrobia</taxon>
        <taxon>Thermomicrobiales</taxon>
        <taxon>environmental samples</taxon>
    </lineage>
</organism>
<name>A0A6J4UFS9_9BACT</name>
<evidence type="ECO:0000313" key="1">
    <source>
        <dbReference type="EMBL" id="CAA9546900.1"/>
    </source>
</evidence>
<protein>
    <submittedName>
        <fullName evidence="1">Uncharacterized protein</fullName>
    </submittedName>
</protein>
<dbReference type="AlphaFoldDB" id="A0A6J4UFS9"/>
<sequence length="29" mass="2992">MYVRINSVVSGPDMAGDQVIRIDGVTAGA</sequence>
<proteinExistence type="predicted"/>